<dbReference type="InterPro" id="IPR013083">
    <property type="entry name" value="Znf_RING/FYVE/PHD"/>
</dbReference>
<evidence type="ECO:0000256" key="8">
    <source>
        <dbReference type="PROSITE-ProRule" id="PRU00175"/>
    </source>
</evidence>
<evidence type="ECO:0000313" key="11">
    <source>
        <dbReference type="EMBL" id="KAJ6804659.1"/>
    </source>
</evidence>
<feature type="region of interest" description="Disordered" evidence="9">
    <location>
        <begin position="119"/>
        <end position="233"/>
    </location>
</feature>
<evidence type="ECO:0000256" key="2">
    <source>
        <dbReference type="ARBA" id="ARBA00012483"/>
    </source>
</evidence>
<accession>A0AAX6EL37</accession>
<evidence type="ECO:0000256" key="6">
    <source>
        <dbReference type="ARBA" id="ARBA00022786"/>
    </source>
</evidence>
<reference evidence="11" key="2">
    <citation type="submission" date="2023-04" db="EMBL/GenBank/DDBJ databases">
        <authorList>
            <person name="Bruccoleri R.E."/>
            <person name="Oakeley E.J."/>
            <person name="Faust A.-M."/>
            <person name="Dessus-Babus S."/>
            <person name="Altorfer M."/>
            <person name="Burckhardt D."/>
            <person name="Oertli M."/>
            <person name="Naumann U."/>
            <person name="Petersen F."/>
            <person name="Wong J."/>
        </authorList>
    </citation>
    <scope>NUCLEOTIDE SEQUENCE</scope>
    <source>
        <strain evidence="11">GSM-AAB239-AS_SAM_17_03QT</strain>
        <tissue evidence="11">Leaf</tissue>
    </source>
</reference>
<keyword evidence="7" id="KW-0862">Zinc</keyword>
<evidence type="ECO:0000256" key="3">
    <source>
        <dbReference type="ARBA" id="ARBA00022679"/>
    </source>
</evidence>
<evidence type="ECO:0000256" key="4">
    <source>
        <dbReference type="ARBA" id="ARBA00022723"/>
    </source>
</evidence>
<dbReference type="SMART" id="SM00184">
    <property type="entry name" value="RING"/>
    <property type="match status" value="1"/>
</dbReference>
<sequence length="525" mass="57170">MDRGIWNHPDPDPQLNLVNGSFMLHTDIATVGGGNPMPYFDITLRSNNLPSSNLSVEIPNHMAANPGLSHNRYLHASSASSSDQMPPDFVQTGPSCYNSFANGHTSIAGNPQMEYGRASYKRKNPAISTGSDRGNTNVYYSAGSSSNCPIPSSSSQPNSASGPQYWSWDPAGMHLGHRSSNPSNFIEGTHRNVRSRQSHALSLENNQTGSHSSSNLSHNRPSTNPSGLAAAGRWSHAHAAGQWSHAPVFLDSQRSVTSSGSAGFNHVVNQPLAGSSNSNQNMEIGVVYPPNPVHNGSSSTPLPTVHGMSSQGMGVAHNGYGHSTTPYNVTSSYQPMGFAATLEDGRWLGMEAIPPSRRSRPLSIVGRSNERNGRSRTHRERYQPFSHGDSARSRWVSEGVSLMDRSTIYDTRNSYDQHRDLRLDIDHMSYEELLALEETIGSVSTGLSENTISVCLMESAYCSSDGYPEDENCIICLEEYKHKERLGKLKCGHNFHASCIKKWLLIKNVCPICKGAALTDPSKER</sequence>
<feature type="domain" description="RING-type" evidence="10">
    <location>
        <begin position="473"/>
        <end position="514"/>
    </location>
</feature>
<dbReference type="SUPFAM" id="SSF57850">
    <property type="entry name" value="RING/U-box"/>
    <property type="match status" value="1"/>
</dbReference>
<dbReference type="InterPro" id="IPR045191">
    <property type="entry name" value="MBR1/2-like"/>
</dbReference>
<protein>
    <recommendedName>
        <fullName evidence="2">RING-type E3 ubiquitin transferase</fullName>
        <ecNumber evidence="2">2.3.2.27</ecNumber>
    </recommendedName>
</protein>
<dbReference type="EC" id="2.3.2.27" evidence="2"/>
<feature type="region of interest" description="Disordered" evidence="9">
    <location>
        <begin position="358"/>
        <end position="387"/>
    </location>
</feature>
<reference evidence="11" key="1">
    <citation type="journal article" date="2023" name="GigaByte">
        <title>Genome assembly of the bearded iris, Iris pallida Lam.</title>
        <authorList>
            <person name="Bruccoleri R.E."/>
            <person name="Oakeley E.J."/>
            <person name="Faust A.M.E."/>
            <person name="Altorfer M."/>
            <person name="Dessus-Babus S."/>
            <person name="Burckhardt D."/>
            <person name="Oertli M."/>
            <person name="Naumann U."/>
            <person name="Petersen F."/>
            <person name="Wong J."/>
        </authorList>
    </citation>
    <scope>NUCLEOTIDE SEQUENCE</scope>
    <source>
        <strain evidence="11">GSM-AAB239-AS_SAM_17_03QT</strain>
    </source>
</reference>
<keyword evidence="5 8" id="KW-0863">Zinc-finger</keyword>
<evidence type="ECO:0000256" key="5">
    <source>
        <dbReference type="ARBA" id="ARBA00022771"/>
    </source>
</evidence>
<evidence type="ECO:0000256" key="9">
    <source>
        <dbReference type="SAM" id="MobiDB-lite"/>
    </source>
</evidence>
<evidence type="ECO:0000259" key="10">
    <source>
        <dbReference type="PROSITE" id="PS50089"/>
    </source>
</evidence>
<dbReference type="Proteomes" id="UP001140949">
    <property type="component" value="Unassembled WGS sequence"/>
</dbReference>
<dbReference type="EMBL" id="JANAVB010035817">
    <property type="protein sequence ID" value="KAJ6804659.1"/>
    <property type="molecule type" value="Genomic_DNA"/>
</dbReference>
<dbReference type="AlphaFoldDB" id="A0AAX6EL37"/>
<organism evidence="11 12">
    <name type="scientific">Iris pallida</name>
    <name type="common">Sweet iris</name>
    <dbReference type="NCBI Taxonomy" id="29817"/>
    <lineage>
        <taxon>Eukaryota</taxon>
        <taxon>Viridiplantae</taxon>
        <taxon>Streptophyta</taxon>
        <taxon>Embryophyta</taxon>
        <taxon>Tracheophyta</taxon>
        <taxon>Spermatophyta</taxon>
        <taxon>Magnoliopsida</taxon>
        <taxon>Liliopsida</taxon>
        <taxon>Asparagales</taxon>
        <taxon>Iridaceae</taxon>
        <taxon>Iridoideae</taxon>
        <taxon>Irideae</taxon>
        <taxon>Iris</taxon>
    </lineage>
</organism>
<keyword evidence="12" id="KW-1185">Reference proteome</keyword>
<comment type="catalytic activity">
    <reaction evidence="1">
        <text>S-ubiquitinyl-[E2 ubiquitin-conjugating enzyme]-L-cysteine + [acceptor protein]-L-lysine = [E2 ubiquitin-conjugating enzyme]-L-cysteine + N(6)-ubiquitinyl-[acceptor protein]-L-lysine.</text>
        <dbReference type="EC" id="2.3.2.27"/>
    </reaction>
</comment>
<dbReference type="Pfam" id="PF13639">
    <property type="entry name" value="zf-RING_2"/>
    <property type="match status" value="1"/>
</dbReference>
<comment type="caution">
    <text evidence="11">The sequence shown here is derived from an EMBL/GenBank/DDBJ whole genome shotgun (WGS) entry which is preliminary data.</text>
</comment>
<dbReference type="GO" id="GO:0008270">
    <property type="term" value="F:zinc ion binding"/>
    <property type="evidence" value="ECO:0007669"/>
    <property type="project" value="UniProtKB-KW"/>
</dbReference>
<feature type="compositionally biased region" description="Polar residues" evidence="9">
    <location>
        <begin position="126"/>
        <end position="139"/>
    </location>
</feature>
<proteinExistence type="predicted"/>
<dbReference type="InterPro" id="IPR001841">
    <property type="entry name" value="Znf_RING"/>
</dbReference>
<dbReference type="PANTHER" id="PTHR22937:SF65">
    <property type="entry name" value="E3 UBIQUITIN-PROTEIN LIGASE ARK2C"/>
    <property type="match status" value="1"/>
</dbReference>
<evidence type="ECO:0000256" key="7">
    <source>
        <dbReference type="ARBA" id="ARBA00022833"/>
    </source>
</evidence>
<evidence type="ECO:0000256" key="1">
    <source>
        <dbReference type="ARBA" id="ARBA00000900"/>
    </source>
</evidence>
<feature type="compositionally biased region" description="Low complexity" evidence="9">
    <location>
        <begin position="141"/>
        <end position="164"/>
    </location>
</feature>
<keyword evidence="4" id="KW-0479">Metal-binding</keyword>
<dbReference type="CDD" id="cd16469">
    <property type="entry name" value="RING-H2_RNF24-like"/>
    <property type="match status" value="1"/>
</dbReference>
<evidence type="ECO:0000313" key="12">
    <source>
        <dbReference type="Proteomes" id="UP001140949"/>
    </source>
</evidence>
<dbReference type="PROSITE" id="PS50089">
    <property type="entry name" value="ZF_RING_2"/>
    <property type="match status" value="1"/>
</dbReference>
<name>A0AAX6EL37_IRIPA</name>
<feature type="compositionally biased region" description="Polar residues" evidence="9">
    <location>
        <begin position="198"/>
        <end position="226"/>
    </location>
</feature>
<keyword evidence="6" id="KW-0833">Ubl conjugation pathway</keyword>
<keyword evidence="3" id="KW-0808">Transferase</keyword>
<gene>
    <name evidence="11" type="ORF">M6B38_184120</name>
</gene>
<dbReference type="PANTHER" id="PTHR22937">
    <property type="entry name" value="E3 UBIQUITIN-PROTEIN LIGASE RNF165"/>
    <property type="match status" value="1"/>
</dbReference>
<dbReference type="Gene3D" id="3.30.40.10">
    <property type="entry name" value="Zinc/RING finger domain, C3HC4 (zinc finger)"/>
    <property type="match status" value="1"/>
</dbReference>
<dbReference type="GO" id="GO:0061630">
    <property type="term" value="F:ubiquitin protein ligase activity"/>
    <property type="evidence" value="ECO:0007669"/>
    <property type="project" value="UniProtKB-EC"/>
</dbReference>